<evidence type="ECO:0000313" key="2">
    <source>
        <dbReference type="Proteomes" id="UP000012149"/>
    </source>
</evidence>
<organism evidence="1 2">
    <name type="scientific">Leptospira santarosai str. CBC1416</name>
    <dbReference type="NCBI Taxonomy" id="1193059"/>
    <lineage>
        <taxon>Bacteria</taxon>
        <taxon>Pseudomonadati</taxon>
        <taxon>Spirochaetota</taxon>
        <taxon>Spirochaetia</taxon>
        <taxon>Leptospirales</taxon>
        <taxon>Leptospiraceae</taxon>
        <taxon>Leptospira</taxon>
    </lineage>
</organism>
<reference evidence="1 2" key="1">
    <citation type="submission" date="2013-01" db="EMBL/GenBank/DDBJ databases">
        <authorList>
            <person name="Harkins D.M."/>
            <person name="Durkin A.S."/>
            <person name="Brinkac L.M."/>
            <person name="Haft D.H."/>
            <person name="Selengut J.D."/>
            <person name="Sanka R."/>
            <person name="DePew J."/>
            <person name="Purushe J."/>
            <person name="Matthias M.A."/>
            <person name="Vinetz J.M."/>
            <person name="Sutton G.G."/>
            <person name="Nierman W.C."/>
            <person name="Fouts D.E."/>
        </authorList>
    </citation>
    <scope>NUCLEOTIDE SEQUENCE [LARGE SCALE GENOMIC DNA]</scope>
    <source>
        <strain evidence="1 2">CBC1416</strain>
    </source>
</reference>
<dbReference type="EMBL" id="AKWE02000112">
    <property type="protein sequence ID" value="EMO57575.1"/>
    <property type="molecule type" value="Genomic_DNA"/>
</dbReference>
<name>M6VLA4_9LEPT</name>
<comment type="caution">
    <text evidence="1">The sequence shown here is derived from an EMBL/GenBank/DDBJ whole genome shotgun (WGS) entry which is preliminary data.</text>
</comment>
<proteinExistence type="predicted"/>
<dbReference type="AlphaFoldDB" id="M6VLA4"/>
<protein>
    <submittedName>
        <fullName evidence="1">Uncharacterized protein</fullName>
    </submittedName>
</protein>
<dbReference type="Proteomes" id="UP000012149">
    <property type="component" value="Unassembled WGS sequence"/>
</dbReference>
<evidence type="ECO:0000313" key="1">
    <source>
        <dbReference type="EMBL" id="EMO57575.1"/>
    </source>
</evidence>
<dbReference type="AntiFam" id="ANF00006">
    <property type="entry name" value="Translation of CRISPR region"/>
</dbReference>
<sequence>MSGGEDFLPVQPHVCGEKNVLLLYPFKIFGSTPRMWGKERPSSLPV</sequence>
<gene>
    <name evidence="1" type="ORF">LEP1GSC161_2285</name>
</gene>
<dbReference type="AntiFam" id="ANF00057">
    <property type="entry name" value="Translation of E. coli type CRISPR repeat"/>
</dbReference>
<accession>M6VLA4</accession>